<feature type="binding site" evidence="2">
    <location>
        <position position="65"/>
    </location>
    <ligand>
        <name>substrate</name>
    </ligand>
</feature>
<organism evidence="6 7">
    <name type="scientific">Cohaesibacter marisflavi</name>
    <dbReference type="NCBI Taxonomy" id="655353"/>
    <lineage>
        <taxon>Bacteria</taxon>
        <taxon>Pseudomonadati</taxon>
        <taxon>Pseudomonadota</taxon>
        <taxon>Alphaproteobacteria</taxon>
        <taxon>Hyphomicrobiales</taxon>
        <taxon>Cohaesibacteraceae</taxon>
    </lineage>
</organism>
<protein>
    <recommendedName>
        <fullName evidence="5">Diacylglycerol kinase</fullName>
        <ecNumber evidence="5">2.7.1.107</ecNumber>
    </recommendedName>
</protein>
<feature type="active site" description="Proton acceptor" evidence="1">
    <location>
        <position position="65"/>
    </location>
</feature>
<evidence type="ECO:0000256" key="3">
    <source>
        <dbReference type="PIRSR" id="PIRSR600829-3"/>
    </source>
</evidence>
<evidence type="ECO:0000256" key="1">
    <source>
        <dbReference type="PIRSR" id="PIRSR600829-1"/>
    </source>
</evidence>
<feature type="binding site" evidence="3">
    <location>
        <position position="72"/>
    </location>
    <ligand>
        <name>ATP</name>
        <dbReference type="ChEBI" id="CHEBI:30616"/>
    </ligand>
</feature>
<accession>A0A1I5EQU1</accession>
<keyword evidence="5" id="KW-0997">Cell inner membrane</keyword>
<evidence type="ECO:0000313" key="7">
    <source>
        <dbReference type="Proteomes" id="UP000199236"/>
    </source>
</evidence>
<dbReference type="Gene3D" id="1.10.3830.10">
    <property type="entry name" value="Diacylglycerol kinase (DAGK) domain"/>
    <property type="match status" value="1"/>
</dbReference>
<comment type="cofactor">
    <cofactor evidence="4">
        <name>Mg(2+)</name>
        <dbReference type="ChEBI" id="CHEBI:18420"/>
    </cofactor>
    <text evidence="4">Mn(2+), Zn(2+), Cd(2+) and Co(2+) support activity to lesser extents.</text>
</comment>
<reference evidence="6 7" key="1">
    <citation type="submission" date="2016-10" db="EMBL/GenBank/DDBJ databases">
        <authorList>
            <person name="de Groot N.N."/>
        </authorList>
    </citation>
    <scope>NUCLEOTIDE SEQUENCE [LARGE SCALE GENOMIC DNA]</scope>
    <source>
        <strain evidence="6 7">CGMCC 1.9157</strain>
    </source>
</reference>
<keyword evidence="5" id="KW-0443">Lipid metabolism</keyword>
<feature type="binding site" evidence="4">
    <location>
        <position position="72"/>
    </location>
    <ligand>
        <name>a divalent metal cation</name>
        <dbReference type="ChEBI" id="CHEBI:60240"/>
    </ligand>
</feature>
<dbReference type="STRING" id="655353.SAMN04488056_103304"/>
<dbReference type="Proteomes" id="UP000199236">
    <property type="component" value="Unassembled WGS sequence"/>
</dbReference>
<proteinExistence type="inferred from homology"/>
<keyword evidence="5" id="KW-1003">Cell membrane</keyword>
<comment type="function">
    <text evidence="5">Catalyzes the ATP-dependent phosphorylation of sn-l,2-diacylglycerol (DAG) to phosphatidic acid. Involved in the recycling of diacylglycerol produced as a by-product during membrane-derived oligosaccharide (MDO) biosynthesis.</text>
</comment>
<gene>
    <name evidence="6" type="ORF">SAMN04488056_103304</name>
</gene>
<evidence type="ECO:0000256" key="4">
    <source>
        <dbReference type="PIRSR" id="PIRSR600829-4"/>
    </source>
</evidence>
<feature type="binding site" evidence="2">
    <location>
        <position position="94"/>
    </location>
    <ligand>
        <name>substrate</name>
    </ligand>
</feature>
<feature type="binding site" evidence="2">
    <location>
        <begin position="26"/>
        <end position="30"/>
    </location>
    <ligand>
        <name>substrate</name>
    </ligand>
</feature>
<feature type="binding site" evidence="4">
    <location>
        <position position="24"/>
    </location>
    <ligand>
        <name>a divalent metal cation</name>
        <dbReference type="ChEBI" id="CHEBI:60240"/>
    </ligand>
</feature>
<feature type="transmembrane region" description="Helical" evidence="5">
    <location>
        <begin position="21"/>
        <end position="44"/>
    </location>
</feature>
<feature type="transmembrane region" description="Helical" evidence="5">
    <location>
        <begin position="50"/>
        <end position="71"/>
    </location>
</feature>
<feature type="binding site" evidence="3">
    <location>
        <begin position="90"/>
        <end position="91"/>
    </location>
    <ligand>
        <name>ATP</name>
        <dbReference type="ChEBI" id="CHEBI:30616"/>
    </ligand>
</feature>
<evidence type="ECO:0000313" key="6">
    <source>
        <dbReference type="EMBL" id="SFO13868.1"/>
    </source>
</evidence>
<dbReference type="GO" id="GO:0004143">
    <property type="term" value="F:ATP-dependent diacylglycerol kinase activity"/>
    <property type="evidence" value="ECO:0007669"/>
    <property type="project" value="UniProtKB-EC"/>
</dbReference>
<dbReference type="GO" id="GO:0046872">
    <property type="term" value="F:metal ion binding"/>
    <property type="evidence" value="ECO:0007669"/>
    <property type="project" value="UniProtKB-KW"/>
</dbReference>
<dbReference type="PROSITE" id="PS01069">
    <property type="entry name" value="DAGK_PROKAR"/>
    <property type="match status" value="1"/>
</dbReference>
<sequence>MKHFLHVMKAAQYSYAGCIRLFHETAAQAECIFFVVLLVIYGLVGATPEQFAILTFLFLLTIALEALNTAVEVLVDHLTNDFAEFARQAKDLGSFAVFCGLTTLSLYSLYVVYSQL</sequence>
<comment type="similarity">
    <text evidence="5">Belongs to the bacterial diacylglycerol kinase family.</text>
</comment>
<keyword evidence="5" id="KW-0472">Membrane</keyword>
<dbReference type="GO" id="GO:0005524">
    <property type="term" value="F:ATP binding"/>
    <property type="evidence" value="ECO:0007669"/>
    <property type="project" value="UniProtKB-KW"/>
</dbReference>
<dbReference type="GO" id="GO:0005886">
    <property type="term" value="C:plasma membrane"/>
    <property type="evidence" value="ECO:0007669"/>
    <property type="project" value="UniProtKB-SubCell"/>
</dbReference>
<comment type="subcellular location">
    <subcellularLocation>
        <location evidence="5">Cell inner membrane</location>
        <topology evidence="5">Multi-pass membrane protein</topology>
    </subcellularLocation>
</comment>
<dbReference type="PANTHER" id="PTHR34299:SF1">
    <property type="entry name" value="DIACYLGLYCEROL KINASE"/>
    <property type="match status" value="1"/>
</dbReference>
<dbReference type="EMBL" id="FOVR01000003">
    <property type="protein sequence ID" value="SFO13868.1"/>
    <property type="molecule type" value="Genomic_DNA"/>
</dbReference>
<evidence type="ECO:0000256" key="2">
    <source>
        <dbReference type="PIRSR" id="PIRSR600829-2"/>
    </source>
</evidence>
<dbReference type="OrthoDB" id="9796011at2"/>
<keyword evidence="4" id="KW-0460">Magnesium</keyword>
<dbReference type="AlphaFoldDB" id="A0A1I5EQU1"/>
<dbReference type="GO" id="GO:0006654">
    <property type="term" value="P:phosphatidic acid biosynthetic process"/>
    <property type="evidence" value="ECO:0007669"/>
    <property type="project" value="InterPro"/>
</dbReference>
<comment type="catalytic activity">
    <reaction evidence="5">
        <text>a 1,2-diacyl-sn-glycerol + ATP = a 1,2-diacyl-sn-glycero-3-phosphate + ADP + H(+)</text>
        <dbReference type="Rhea" id="RHEA:10272"/>
        <dbReference type="ChEBI" id="CHEBI:15378"/>
        <dbReference type="ChEBI" id="CHEBI:17815"/>
        <dbReference type="ChEBI" id="CHEBI:30616"/>
        <dbReference type="ChEBI" id="CHEBI:58608"/>
        <dbReference type="ChEBI" id="CHEBI:456216"/>
        <dbReference type="EC" id="2.7.1.107"/>
    </reaction>
</comment>
<feature type="transmembrane region" description="Helical" evidence="5">
    <location>
        <begin position="92"/>
        <end position="113"/>
    </location>
</feature>
<name>A0A1I5EQU1_9HYPH</name>
<keyword evidence="3 5" id="KW-0067">ATP-binding</keyword>
<keyword evidence="5" id="KW-0812">Transmembrane</keyword>
<feature type="binding site" evidence="3">
    <location>
        <position position="13"/>
    </location>
    <ligand>
        <name>ATP</name>
        <dbReference type="ChEBI" id="CHEBI:30616"/>
    </ligand>
</feature>
<dbReference type="InterPro" id="IPR000829">
    <property type="entry name" value="DAGK"/>
</dbReference>
<keyword evidence="5 6" id="KW-0418">Kinase</keyword>
<keyword evidence="7" id="KW-1185">Reference proteome</keyword>
<dbReference type="PANTHER" id="PTHR34299">
    <property type="entry name" value="DIACYLGLYCEROL KINASE"/>
    <property type="match status" value="1"/>
</dbReference>
<dbReference type="InterPro" id="IPR033718">
    <property type="entry name" value="DAGK_prok"/>
</dbReference>
<keyword evidence="3 5" id="KW-0547">Nucleotide-binding</keyword>
<keyword evidence="5" id="KW-1133">Transmembrane helix</keyword>
<dbReference type="Pfam" id="PF01219">
    <property type="entry name" value="DAGK_prokar"/>
    <property type="match status" value="1"/>
</dbReference>
<dbReference type="EC" id="2.7.1.107" evidence="5"/>
<dbReference type="CDD" id="cd14264">
    <property type="entry name" value="DAGK_IM"/>
    <property type="match status" value="1"/>
</dbReference>
<dbReference type="RefSeq" id="WP_090070982.1">
    <property type="nucleotide sequence ID" value="NZ_FOVR01000003.1"/>
</dbReference>
<evidence type="ECO:0000256" key="5">
    <source>
        <dbReference type="RuleBase" id="RU363065"/>
    </source>
</evidence>
<keyword evidence="4" id="KW-0479">Metal-binding</keyword>
<feature type="binding site" evidence="3">
    <location>
        <position position="24"/>
    </location>
    <ligand>
        <name>ATP</name>
        <dbReference type="ChEBI" id="CHEBI:30616"/>
    </ligand>
</feature>
<keyword evidence="5" id="KW-1208">Phospholipid metabolism</keyword>
<keyword evidence="5" id="KW-0808">Transferase</keyword>